<feature type="compositionally biased region" description="Basic and acidic residues" evidence="1">
    <location>
        <begin position="195"/>
        <end position="205"/>
    </location>
</feature>
<name>A0A834H699_RHOSS</name>
<dbReference type="InterPro" id="IPR040244">
    <property type="entry name" value="EDR4-like"/>
</dbReference>
<evidence type="ECO:0000313" key="4">
    <source>
        <dbReference type="EMBL" id="KAF7147108.1"/>
    </source>
</evidence>
<reference evidence="4" key="1">
    <citation type="submission" date="2019-11" db="EMBL/GenBank/DDBJ databases">
        <authorList>
            <person name="Liu Y."/>
            <person name="Hou J."/>
            <person name="Li T.-Q."/>
            <person name="Guan C.-H."/>
            <person name="Wu X."/>
            <person name="Wu H.-Z."/>
            <person name="Ling F."/>
            <person name="Zhang R."/>
            <person name="Shi X.-G."/>
            <person name="Ren J.-P."/>
            <person name="Chen E.-F."/>
            <person name="Sun J.-M."/>
        </authorList>
    </citation>
    <scope>NUCLEOTIDE SEQUENCE</scope>
    <source>
        <strain evidence="4">Adult_tree_wgs_1</strain>
        <tissue evidence="4">Leaves</tissue>
    </source>
</reference>
<gene>
    <name evidence="4" type="ORF">RHSIM_Rhsim03G0153800</name>
</gene>
<feature type="region of interest" description="Disordered" evidence="1">
    <location>
        <begin position="68"/>
        <end position="87"/>
    </location>
</feature>
<evidence type="ECO:0000313" key="5">
    <source>
        <dbReference type="Proteomes" id="UP000626092"/>
    </source>
</evidence>
<dbReference type="InterPro" id="IPR021480">
    <property type="entry name" value="Zinc_ribbon_12"/>
</dbReference>
<accession>A0A834H699</accession>
<feature type="compositionally biased region" description="Basic and acidic residues" evidence="1">
    <location>
        <begin position="271"/>
        <end position="280"/>
    </location>
</feature>
<protein>
    <recommendedName>
        <fullName evidence="6">Zinc-ribbon domain-containing protein</fullName>
    </recommendedName>
</protein>
<proteinExistence type="predicted"/>
<evidence type="ECO:0000259" key="2">
    <source>
        <dbReference type="Pfam" id="PF11331"/>
    </source>
</evidence>
<dbReference type="Proteomes" id="UP000626092">
    <property type="component" value="Unassembled WGS sequence"/>
</dbReference>
<dbReference type="InterPro" id="IPR055126">
    <property type="entry name" value="EDR4-like_N"/>
</dbReference>
<feature type="domain" description="Probable zinc-ribbon" evidence="2">
    <location>
        <begin position="733"/>
        <end position="776"/>
    </location>
</feature>
<dbReference type="PANTHER" id="PTHR31105">
    <property type="entry name" value="EXTRA-LARGE G-PROTEIN-LIKE"/>
    <property type="match status" value="1"/>
</dbReference>
<feature type="compositionally biased region" description="Polar residues" evidence="1">
    <location>
        <begin position="331"/>
        <end position="360"/>
    </location>
</feature>
<evidence type="ECO:0000259" key="3">
    <source>
        <dbReference type="Pfam" id="PF22910"/>
    </source>
</evidence>
<dbReference type="OrthoDB" id="1930285at2759"/>
<feature type="compositionally biased region" description="Polar residues" evidence="1">
    <location>
        <begin position="283"/>
        <end position="295"/>
    </location>
</feature>
<dbReference type="EMBL" id="WJXA01000003">
    <property type="protein sequence ID" value="KAF7147108.1"/>
    <property type="molecule type" value="Genomic_DNA"/>
</dbReference>
<organism evidence="4 5">
    <name type="scientific">Rhododendron simsii</name>
    <name type="common">Sims's rhododendron</name>
    <dbReference type="NCBI Taxonomy" id="118357"/>
    <lineage>
        <taxon>Eukaryota</taxon>
        <taxon>Viridiplantae</taxon>
        <taxon>Streptophyta</taxon>
        <taxon>Embryophyta</taxon>
        <taxon>Tracheophyta</taxon>
        <taxon>Spermatophyta</taxon>
        <taxon>Magnoliopsida</taxon>
        <taxon>eudicotyledons</taxon>
        <taxon>Gunneridae</taxon>
        <taxon>Pentapetalae</taxon>
        <taxon>asterids</taxon>
        <taxon>Ericales</taxon>
        <taxon>Ericaceae</taxon>
        <taxon>Ericoideae</taxon>
        <taxon>Rhodoreae</taxon>
        <taxon>Rhododendron</taxon>
    </lineage>
</organism>
<sequence>MAGELTSKVRLVRCPGCRGILQEVAPLYQCAGCGTVLQAKNRKNDSTVTGLHMDEKDAAQKNELERVSDEHIAQSSKREQTCPSTGELLLDKTFGTDQSEIQDSYEEKSGKTKFSSELSTKLTGYINEELQPPVRAETGFYQGECSSEQNNEGDQNECGDYNAKRPEGVSFSNEVASTEINHHESEELSSPVAGDHSEGDLKQYSERTQNQYGCCNGKQLRGANFSDGVASSYELNHHESVESSPLAGVYSEVDDSQNSLEQKNGRNQTEFGDHEREGPGRTKFSNEFSSSTELTCQEVEDSSPLVRTSLELDENFESRFIVGRLSKENLQDSTISAQRQSSESISMNNQMSPRSEQLEQSQERALGGFDHLSSRDTLEDFALSKHSPEFSLQFKDLPKYPTSGSYSAYDGSVSSYDGTDDQVPYQPQHLSQGNFKKAECASAEALPVKGEVEQQYQAWNCSSISSQQEHYAMEGRKCCEDELVESTRSGHPVRGRMKFETDEPFYSKGRLIGSENGSPSNYGRNVFQSSSSFDLPSKPQCLEEEKMKLLKMVYELQDELNRTHILKSRAKEIFPGVTGMEKQIPSYYGHVAPAVGIYNDINNTRHTGSYNQGRNWTSQRQTSQIPFSAGPTIGRHQVDCSCFHGYPQECNCSAPLPPQIFSNNSQYTVLPRQRYHNIYPSTSSSPQHYTRSEFSLSSHDVNSDEHWHADHHEGKIFSRERHQSMKKHVLPVAGGAPFLVCYRCSALLQLPADFLVYGRRCHRLRCSACSVILKFGLQNGSHILPYTEIYPDSIAPSQTNNGRKLASVSYAGCSPNVESISCSDGCGPSLHQSCSTEEEPFYTALPFSGLNRESNGSKMSSRSSFEPVEERKKQLIFIEPQNKYDSTAKLYASAGSPLRRSIAEKLSSEFEGLPPKSGLPLHKLLGYASPSQVLDDW</sequence>
<comment type="caution">
    <text evidence="4">The sequence shown here is derived from an EMBL/GenBank/DDBJ whole genome shotgun (WGS) entry which is preliminary data.</text>
</comment>
<dbReference type="AlphaFoldDB" id="A0A834H699"/>
<dbReference type="Pfam" id="PF11331">
    <property type="entry name" value="Zn_ribbon_12"/>
    <property type="match status" value="1"/>
</dbReference>
<keyword evidence="5" id="KW-1185">Reference proteome</keyword>
<feature type="compositionally biased region" description="Polar residues" evidence="1">
    <location>
        <begin position="256"/>
        <end position="270"/>
    </location>
</feature>
<dbReference type="PANTHER" id="PTHR31105:SF38">
    <property type="entry name" value="PROTEIN ENHANCED DISEASE RESISTANCE 4"/>
    <property type="match status" value="1"/>
</dbReference>
<feature type="region of interest" description="Disordered" evidence="1">
    <location>
        <begin position="144"/>
        <end position="205"/>
    </location>
</feature>
<dbReference type="Pfam" id="PF22910">
    <property type="entry name" value="EDR4-like_1st"/>
    <property type="match status" value="1"/>
</dbReference>
<feature type="compositionally biased region" description="Polar residues" evidence="1">
    <location>
        <begin position="170"/>
        <end position="179"/>
    </location>
</feature>
<evidence type="ECO:0008006" key="6">
    <source>
        <dbReference type="Google" id="ProtNLM"/>
    </source>
</evidence>
<evidence type="ECO:0000256" key="1">
    <source>
        <dbReference type="SAM" id="MobiDB-lite"/>
    </source>
</evidence>
<feature type="region of interest" description="Disordered" evidence="1">
    <location>
        <begin position="251"/>
        <end position="303"/>
    </location>
</feature>
<feature type="compositionally biased region" description="Polar residues" evidence="1">
    <location>
        <begin position="144"/>
        <end position="153"/>
    </location>
</feature>
<dbReference type="GO" id="GO:1900150">
    <property type="term" value="P:regulation of defense response to fungus"/>
    <property type="evidence" value="ECO:0007669"/>
    <property type="project" value="InterPro"/>
</dbReference>
<feature type="region of interest" description="Disordered" evidence="1">
    <location>
        <begin position="331"/>
        <end position="361"/>
    </location>
</feature>
<feature type="domain" description="Enhanced disease resistance 4-like N-terminal" evidence="3">
    <location>
        <begin position="8"/>
        <end position="39"/>
    </location>
</feature>
<feature type="compositionally biased region" description="Basic and acidic residues" evidence="1">
    <location>
        <begin position="68"/>
        <end position="80"/>
    </location>
</feature>